<sequence length="61" mass="6444">MASRLAQIVSHLAIQSTSAFSEAPSVLTRIGVKSSEDVVIVDAVRTPMTKSKKGGFKDTVP</sequence>
<accession>A0A9P6MRA0</accession>
<dbReference type="Proteomes" id="UP000703661">
    <property type="component" value="Unassembled WGS sequence"/>
</dbReference>
<name>A0A9P6MRA0_9FUNG</name>
<evidence type="ECO:0008006" key="3">
    <source>
        <dbReference type="Google" id="ProtNLM"/>
    </source>
</evidence>
<reference evidence="1" key="1">
    <citation type="journal article" date="2020" name="Fungal Divers.">
        <title>Resolving the Mortierellaceae phylogeny through synthesis of multi-gene phylogenetics and phylogenomics.</title>
        <authorList>
            <person name="Vandepol N."/>
            <person name="Liber J."/>
            <person name="Desiro A."/>
            <person name="Na H."/>
            <person name="Kennedy M."/>
            <person name="Barry K."/>
            <person name="Grigoriev I.V."/>
            <person name="Miller A.N."/>
            <person name="O'Donnell K."/>
            <person name="Stajich J.E."/>
            <person name="Bonito G."/>
        </authorList>
    </citation>
    <scope>NUCLEOTIDE SEQUENCE</scope>
    <source>
        <strain evidence="1">NRRL 2769</strain>
    </source>
</reference>
<keyword evidence="2" id="KW-1185">Reference proteome</keyword>
<gene>
    <name evidence="1" type="ORF">BGZ80_001585</name>
</gene>
<dbReference type="EMBL" id="JAAAID010001364">
    <property type="protein sequence ID" value="KAG0010326.1"/>
    <property type="molecule type" value="Genomic_DNA"/>
</dbReference>
<evidence type="ECO:0000313" key="2">
    <source>
        <dbReference type="Proteomes" id="UP000703661"/>
    </source>
</evidence>
<dbReference type="AlphaFoldDB" id="A0A9P6MRA0"/>
<feature type="non-terminal residue" evidence="1">
    <location>
        <position position="61"/>
    </location>
</feature>
<comment type="caution">
    <text evidence="1">The sequence shown here is derived from an EMBL/GenBank/DDBJ whole genome shotgun (WGS) entry which is preliminary data.</text>
</comment>
<evidence type="ECO:0000313" key="1">
    <source>
        <dbReference type="EMBL" id="KAG0010326.1"/>
    </source>
</evidence>
<proteinExistence type="predicted"/>
<protein>
    <recommendedName>
        <fullName evidence="3">Thiolase N-terminal domain-containing protein</fullName>
    </recommendedName>
</protein>
<organism evidence="1 2">
    <name type="scientific">Entomortierella chlamydospora</name>
    <dbReference type="NCBI Taxonomy" id="101097"/>
    <lineage>
        <taxon>Eukaryota</taxon>
        <taxon>Fungi</taxon>
        <taxon>Fungi incertae sedis</taxon>
        <taxon>Mucoromycota</taxon>
        <taxon>Mortierellomycotina</taxon>
        <taxon>Mortierellomycetes</taxon>
        <taxon>Mortierellales</taxon>
        <taxon>Mortierellaceae</taxon>
        <taxon>Entomortierella</taxon>
    </lineage>
</organism>